<dbReference type="RefSeq" id="WP_279611474.1">
    <property type="nucleotide sequence ID" value="NZ_JAFIRA010000034.1"/>
</dbReference>
<gene>
    <name evidence="4" type="ORF">JX360_12290</name>
</gene>
<evidence type="ECO:0000313" key="5">
    <source>
        <dbReference type="Proteomes" id="UP000830835"/>
    </source>
</evidence>
<evidence type="ECO:0000313" key="4">
    <source>
        <dbReference type="EMBL" id="MCJ2543676.1"/>
    </source>
</evidence>
<dbReference type="InterPro" id="IPR040079">
    <property type="entry name" value="Glutathione_S-Trfase"/>
</dbReference>
<dbReference type="PROSITE" id="PS50405">
    <property type="entry name" value="GST_CTER"/>
    <property type="match status" value="1"/>
</dbReference>
<dbReference type="PROSITE" id="PS51354">
    <property type="entry name" value="GLUTAREDOXIN_2"/>
    <property type="match status" value="1"/>
</dbReference>
<evidence type="ECO:0000256" key="1">
    <source>
        <dbReference type="RuleBase" id="RU003494"/>
    </source>
</evidence>
<dbReference type="SUPFAM" id="SSF47616">
    <property type="entry name" value="GST C-terminal domain-like"/>
    <property type="match status" value="1"/>
</dbReference>
<comment type="caution">
    <text evidence="4">The sequence shown here is derived from an EMBL/GenBank/DDBJ whole genome shotgun (WGS) entry which is preliminary data.</text>
</comment>
<dbReference type="EMBL" id="JAFIRA010000034">
    <property type="protein sequence ID" value="MCJ2543676.1"/>
    <property type="molecule type" value="Genomic_DNA"/>
</dbReference>
<dbReference type="PANTHER" id="PTHR44051">
    <property type="entry name" value="GLUTATHIONE S-TRANSFERASE-RELATED"/>
    <property type="match status" value="1"/>
</dbReference>
<dbReference type="SFLD" id="SFLDG01151">
    <property type="entry name" value="Main.2:_Nu-like"/>
    <property type="match status" value="1"/>
</dbReference>
<keyword evidence="5" id="KW-1185">Reference proteome</keyword>
<feature type="domain" description="GST N-terminal" evidence="2">
    <location>
        <begin position="1"/>
        <end position="82"/>
    </location>
</feature>
<dbReference type="InterPro" id="IPR004045">
    <property type="entry name" value="Glutathione_S-Trfase_N"/>
</dbReference>
<dbReference type="Gene3D" id="1.20.1050.10">
    <property type="match status" value="1"/>
</dbReference>
<sequence>MLRLYGIPTSGNCYKVELLLKQLGIPYEGISVNSRQGENRLPEYLAKNPFGQIPALELESGVVLAESAAILVYLAEDTPMYGQTKLERAEILKWLFFEQTRIARYIATTRFWVRAGQAEANASLIEQNLKLGTDALRIMNTHLEGKTFFVGERYTIADVALFTYTHVAEQGGFDLKPFPSIQAWCQRVQETDQFFPLPGA</sequence>
<proteinExistence type="inferred from homology"/>
<dbReference type="PROSITE" id="PS50404">
    <property type="entry name" value="GST_NTER"/>
    <property type="match status" value="1"/>
</dbReference>
<dbReference type="InterPro" id="IPR004046">
    <property type="entry name" value="GST_C"/>
</dbReference>
<dbReference type="SFLD" id="SFLDS00019">
    <property type="entry name" value="Glutathione_Transferase_(cytos"/>
    <property type="match status" value="1"/>
</dbReference>
<dbReference type="SUPFAM" id="SSF52833">
    <property type="entry name" value="Thioredoxin-like"/>
    <property type="match status" value="1"/>
</dbReference>
<dbReference type="PANTHER" id="PTHR44051:SF2">
    <property type="entry name" value="HYPOTHETICAL GLUTATHIONE S-TRANSFERASE LIKE PROTEIN"/>
    <property type="match status" value="1"/>
</dbReference>
<dbReference type="SFLD" id="SFLDG01150">
    <property type="entry name" value="Main.1:_Beta-like"/>
    <property type="match status" value="1"/>
</dbReference>
<protein>
    <submittedName>
        <fullName evidence="4">Glutathione S-transferase family protein</fullName>
    </submittedName>
</protein>
<organism evidence="4 5">
    <name type="scientific">Thermostichus vulcanus str. 'Rupite'</name>
    <dbReference type="NCBI Taxonomy" id="2813851"/>
    <lineage>
        <taxon>Bacteria</taxon>
        <taxon>Bacillati</taxon>
        <taxon>Cyanobacteriota</taxon>
        <taxon>Cyanophyceae</taxon>
        <taxon>Thermostichales</taxon>
        <taxon>Thermostichaceae</taxon>
        <taxon>Thermostichus</taxon>
    </lineage>
</organism>
<comment type="similarity">
    <text evidence="1">Belongs to the GST superfamily.</text>
</comment>
<dbReference type="CDD" id="cd03056">
    <property type="entry name" value="GST_N_4"/>
    <property type="match status" value="1"/>
</dbReference>
<dbReference type="Pfam" id="PF00043">
    <property type="entry name" value="GST_C"/>
    <property type="match status" value="1"/>
</dbReference>
<feature type="domain" description="GST C-terminal" evidence="3">
    <location>
        <begin position="84"/>
        <end position="200"/>
    </location>
</feature>
<dbReference type="InterPro" id="IPR036249">
    <property type="entry name" value="Thioredoxin-like_sf"/>
</dbReference>
<dbReference type="InterPro" id="IPR010987">
    <property type="entry name" value="Glutathione-S-Trfase_C-like"/>
</dbReference>
<dbReference type="SFLD" id="SFLDG00358">
    <property type="entry name" value="Main_(cytGST)"/>
    <property type="match status" value="1"/>
</dbReference>
<dbReference type="Proteomes" id="UP000830835">
    <property type="component" value="Unassembled WGS sequence"/>
</dbReference>
<dbReference type="Gene3D" id="3.40.30.10">
    <property type="entry name" value="Glutaredoxin"/>
    <property type="match status" value="1"/>
</dbReference>
<dbReference type="InterPro" id="IPR036282">
    <property type="entry name" value="Glutathione-S-Trfase_C_sf"/>
</dbReference>
<evidence type="ECO:0000259" key="2">
    <source>
        <dbReference type="PROSITE" id="PS50404"/>
    </source>
</evidence>
<accession>A0ABT0CD13</accession>
<evidence type="ECO:0000259" key="3">
    <source>
        <dbReference type="PROSITE" id="PS50405"/>
    </source>
</evidence>
<dbReference type="Pfam" id="PF02798">
    <property type="entry name" value="GST_N"/>
    <property type="match status" value="1"/>
</dbReference>
<reference evidence="4" key="1">
    <citation type="submission" date="2021-02" db="EMBL/GenBank/DDBJ databases">
        <title>The CRISPR/cas machinery reduction and long-range gene transfer in the hot spring cyanobacterium Synechococcus.</title>
        <authorList>
            <person name="Dvorak P."/>
            <person name="Jahodarova E."/>
            <person name="Hasler P."/>
            <person name="Poulickova A."/>
        </authorList>
    </citation>
    <scope>NUCLEOTIDE SEQUENCE</scope>
    <source>
        <strain evidence="4">Rupite</strain>
    </source>
</reference>
<name>A0ABT0CD13_THEVL</name>